<evidence type="ECO:0000256" key="4">
    <source>
        <dbReference type="SAM" id="SignalP"/>
    </source>
</evidence>
<dbReference type="InterPro" id="IPR013783">
    <property type="entry name" value="Ig-like_fold"/>
</dbReference>
<reference evidence="6" key="4">
    <citation type="submission" date="2025-08" db="UniProtKB">
        <authorList>
            <consortium name="Ensembl"/>
        </authorList>
    </citation>
    <scope>IDENTIFICATION</scope>
</reference>
<reference evidence="7" key="2">
    <citation type="journal article" date="2017" name="Sci. Adv.">
        <title>A tail of two voltages: Proteomic comparison of the three electric organs of the electric eel.</title>
        <authorList>
            <person name="Traeger L.L."/>
            <person name="Sabat G."/>
            <person name="Barrett-Wilt G.A."/>
            <person name="Wells G.B."/>
            <person name="Sussman M.R."/>
        </authorList>
    </citation>
    <scope>NUCLEOTIDE SEQUENCE [LARGE SCALE GENOMIC DNA]</scope>
</reference>
<dbReference type="GO" id="GO:0005576">
    <property type="term" value="C:extracellular region"/>
    <property type="evidence" value="ECO:0007669"/>
    <property type="project" value="UniProtKB-ARBA"/>
</dbReference>
<dbReference type="PROSITE" id="PS50835">
    <property type="entry name" value="IG_LIKE"/>
    <property type="match status" value="1"/>
</dbReference>
<feature type="signal peptide" evidence="4">
    <location>
        <begin position="1"/>
        <end position="23"/>
    </location>
</feature>
<evidence type="ECO:0000256" key="2">
    <source>
        <dbReference type="ARBA" id="ARBA00023130"/>
    </source>
</evidence>
<dbReference type="GO" id="GO:0002250">
    <property type="term" value="P:adaptive immune response"/>
    <property type="evidence" value="ECO:0007669"/>
    <property type="project" value="UniProtKB-KW"/>
</dbReference>
<reference evidence="6" key="5">
    <citation type="submission" date="2025-09" db="UniProtKB">
        <authorList>
            <consortium name="Ensembl"/>
        </authorList>
    </citation>
    <scope>IDENTIFICATION</scope>
</reference>
<evidence type="ECO:0000259" key="5">
    <source>
        <dbReference type="PROSITE" id="PS50835"/>
    </source>
</evidence>
<dbReference type="SMART" id="SM00406">
    <property type="entry name" value="IGv"/>
    <property type="match status" value="1"/>
</dbReference>
<evidence type="ECO:0000256" key="3">
    <source>
        <dbReference type="ARBA" id="ARBA00043265"/>
    </source>
</evidence>
<feature type="chain" id="PRO_5044280568" description="Ig-like domain-containing protein" evidence="4">
    <location>
        <begin position="24"/>
        <end position="125"/>
    </location>
</feature>
<dbReference type="Ensembl" id="ENSEEET00000017087.2">
    <property type="protein sequence ID" value="ENSEEEP00000016895.2"/>
    <property type="gene ID" value="ENSEEEG00000025225.1"/>
</dbReference>
<dbReference type="InterPro" id="IPR036179">
    <property type="entry name" value="Ig-like_dom_sf"/>
</dbReference>
<name>A0A4W4EYA1_ELEEL</name>
<keyword evidence="1" id="KW-0391">Immunity</keyword>
<dbReference type="InterPro" id="IPR050199">
    <property type="entry name" value="IgHV"/>
</dbReference>
<reference evidence="6" key="3">
    <citation type="submission" date="2020-05" db="EMBL/GenBank/DDBJ databases">
        <title>Electrophorus electricus (electric eel) genome, fEleEle1, primary haplotype.</title>
        <authorList>
            <person name="Myers G."/>
            <person name="Meyer A."/>
            <person name="Fedrigo O."/>
            <person name="Formenti G."/>
            <person name="Rhie A."/>
            <person name="Tracey A."/>
            <person name="Sims Y."/>
            <person name="Jarvis E.D."/>
        </authorList>
    </citation>
    <scope>NUCLEOTIDE SEQUENCE [LARGE SCALE GENOMIC DNA]</scope>
</reference>
<accession>A0A4W4EYA1</accession>
<dbReference type="SUPFAM" id="SSF48726">
    <property type="entry name" value="Immunoglobulin"/>
    <property type="match status" value="1"/>
</dbReference>
<keyword evidence="2" id="KW-1064">Adaptive immunity</keyword>
<dbReference type="GO" id="GO:0019814">
    <property type="term" value="C:immunoglobulin complex"/>
    <property type="evidence" value="ECO:0007669"/>
    <property type="project" value="UniProtKB-KW"/>
</dbReference>
<dbReference type="PANTHER" id="PTHR23266">
    <property type="entry name" value="IMMUNOGLOBULIN HEAVY CHAIN"/>
    <property type="match status" value="1"/>
</dbReference>
<dbReference type="Proteomes" id="UP000314983">
    <property type="component" value="Chromosome 1"/>
</dbReference>
<proteinExistence type="predicted"/>
<keyword evidence="3" id="KW-1280">Immunoglobulin</keyword>
<evidence type="ECO:0000313" key="6">
    <source>
        <dbReference type="Ensembl" id="ENSEEEP00000016895.2"/>
    </source>
</evidence>
<evidence type="ECO:0000313" key="7">
    <source>
        <dbReference type="Proteomes" id="UP000314983"/>
    </source>
</evidence>
<reference evidence="7" key="1">
    <citation type="journal article" date="2014" name="Science">
        <title>Nonhuman genetics. Genomic basis for the convergent evolution of electric organs.</title>
        <authorList>
            <person name="Gallant J.R."/>
            <person name="Traeger L.L."/>
            <person name="Volkening J.D."/>
            <person name="Moffett H."/>
            <person name="Chen P.H."/>
            <person name="Novina C.D."/>
            <person name="Phillips G.N.Jr."/>
            <person name="Anand R."/>
            <person name="Wells G.B."/>
            <person name="Pinch M."/>
            <person name="Guth R."/>
            <person name="Unguez G.A."/>
            <person name="Albert J.S."/>
            <person name="Zakon H.H."/>
            <person name="Samanta M.P."/>
            <person name="Sussman M.R."/>
        </authorList>
    </citation>
    <scope>NUCLEOTIDE SEQUENCE [LARGE SCALE GENOMIC DNA]</scope>
</reference>
<dbReference type="InterPro" id="IPR007110">
    <property type="entry name" value="Ig-like_dom"/>
</dbReference>
<keyword evidence="7" id="KW-1185">Reference proteome</keyword>
<keyword evidence="4" id="KW-0732">Signal</keyword>
<sequence length="125" mass="14052">MPTTSSVFILTVILCQMFTQSEAVVKTPGEAYKLICTASGFAFSSYWASVVRQAPEKGLEWVAAISTFSSYIYFFQSVQGRFTLSREDSSNHEDTAVYYCARETGCEMAEAEMYKNHILTHSYCT</sequence>
<feature type="domain" description="Ig-like" evidence="5">
    <location>
        <begin position="2"/>
        <end position="100"/>
    </location>
</feature>
<organism evidence="6 7">
    <name type="scientific">Electrophorus electricus</name>
    <name type="common">Electric eel</name>
    <name type="synonym">Gymnotus electricus</name>
    <dbReference type="NCBI Taxonomy" id="8005"/>
    <lineage>
        <taxon>Eukaryota</taxon>
        <taxon>Metazoa</taxon>
        <taxon>Chordata</taxon>
        <taxon>Craniata</taxon>
        <taxon>Vertebrata</taxon>
        <taxon>Euteleostomi</taxon>
        <taxon>Actinopterygii</taxon>
        <taxon>Neopterygii</taxon>
        <taxon>Teleostei</taxon>
        <taxon>Ostariophysi</taxon>
        <taxon>Gymnotiformes</taxon>
        <taxon>Gymnotoidei</taxon>
        <taxon>Gymnotidae</taxon>
        <taxon>Electrophorus</taxon>
    </lineage>
</organism>
<protein>
    <recommendedName>
        <fullName evidence="5">Ig-like domain-containing protein</fullName>
    </recommendedName>
</protein>
<dbReference type="InterPro" id="IPR013106">
    <property type="entry name" value="Ig_V-set"/>
</dbReference>
<dbReference type="AlphaFoldDB" id="A0A4W4EYA1"/>
<dbReference type="GeneTree" id="ENSGT01150000286938"/>
<evidence type="ECO:0000256" key="1">
    <source>
        <dbReference type="ARBA" id="ARBA00022859"/>
    </source>
</evidence>
<dbReference type="Gene3D" id="2.60.40.10">
    <property type="entry name" value="Immunoglobulins"/>
    <property type="match status" value="1"/>
</dbReference>